<evidence type="ECO:0000313" key="2">
    <source>
        <dbReference type="Proteomes" id="UP000054477"/>
    </source>
</evidence>
<dbReference type="EMBL" id="KN838709">
    <property type="protein sequence ID" value="KIJ96857.1"/>
    <property type="molecule type" value="Genomic_DNA"/>
</dbReference>
<name>A0A0C9XL17_9AGAR</name>
<dbReference type="HOGENOM" id="CLU_2264181_0_0_1"/>
<organism evidence="1 2">
    <name type="scientific">Laccaria amethystina LaAM-08-1</name>
    <dbReference type="NCBI Taxonomy" id="1095629"/>
    <lineage>
        <taxon>Eukaryota</taxon>
        <taxon>Fungi</taxon>
        <taxon>Dikarya</taxon>
        <taxon>Basidiomycota</taxon>
        <taxon>Agaricomycotina</taxon>
        <taxon>Agaricomycetes</taxon>
        <taxon>Agaricomycetidae</taxon>
        <taxon>Agaricales</taxon>
        <taxon>Agaricineae</taxon>
        <taxon>Hydnangiaceae</taxon>
        <taxon>Laccaria</taxon>
    </lineage>
</organism>
<protein>
    <submittedName>
        <fullName evidence="1">Unplaced genomic scaffold K443scaffold_174, whole genome shotgun sequence</fullName>
    </submittedName>
</protein>
<dbReference type="OrthoDB" id="3110064at2759"/>
<reference evidence="2" key="2">
    <citation type="submission" date="2015-01" db="EMBL/GenBank/DDBJ databases">
        <title>Evolutionary Origins and Diversification of the Mycorrhizal Mutualists.</title>
        <authorList>
            <consortium name="DOE Joint Genome Institute"/>
            <consortium name="Mycorrhizal Genomics Consortium"/>
            <person name="Kohler A."/>
            <person name="Kuo A."/>
            <person name="Nagy L.G."/>
            <person name="Floudas D."/>
            <person name="Copeland A."/>
            <person name="Barry K.W."/>
            <person name="Cichocki N."/>
            <person name="Veneault-Fourrey C."/>
            <person name="LaButti K."/>
            <person name="Lindquist E.A."/>
            <person name="Lipzen A."/>
            <person name="Lundell T."/>
            <person name="Morin E."/>
            <person name="Murat C."/>
            <person name="Riley R."/>
            <person name="Ohm R."/>
            <person name="Sun H."/>
            <person name="Tunlid A."/>
            <person name="Henrissat B."/>
            <person name="Grigoriev I.V."/>
            <person name="Hibbett D.S."/>
            <person name="Martin F."/>
        </authorList>
    </citation>
    <scope>NUCLEOTIDE SEQUENCE [LARGE SCALE GENOMIC DNA]</scope>
    <source>
        <strain evidence="2">LaAM-08-1</strain>
    </source>
</reference>
<accession>A0A0C9XL17</accession>
<reference evidence="1 2" key="1">
    <citation type="submission" date="2014-04" db="EMBL/GenBank/DDBJ databases">
        <authorList>
            <consortium name="DOE Joint Genome Institute"/>
            <person name="Kuo A."/>
            <person name="Kohler A."/>
            <person name="Nagy L.G."/>
            <person name="Floudas D."/>
            <person name="Copeland A."/>
            <person name="Barry K.W."/>
            <person name="Cichocki N."/>
            <person name="Veneault-Fourrey C."/>
            <person name="LaButti K."/>
            <person name="Lindquist E.A."/>
            <person name="Lipzen A."/>
            <person name="Lundell T."/>
            <person name="Morin E."/>
            <person name="Murat C."/>
            <person name="Sun H."/>
            <person name="Tunlid A."/>
            <person name="Henrissat B."/>
            <person name="Grigoriev I.V."/>
            <person name="Hibbett D.S."/>
            <person name="Martin F."/>
            <person name="Nordberg H.P."/>
            <person name="Cantor M.N."/>
            <person name="Hua S.X."/>
        </authorList>
    </citation>
    <scope>NUCLEOTIDE SEQUENCE [LARGE SCALE GENOMIC DNA]</scope>
    <source>
        <strain evidence="1 2">LaAM-08-1</strain>
    </source>
</reference>
<dbReference type="Proteomes" id="UP000054477">
    <property type="component" value="Unassembled WGS sequence"/>
</dbReference>
<evidence type="ECO:0000313" key="1">
    <source>
        <dbReference type="EMBL" id="KIJ96857.1"/>
    </source>
</evidence>
<proteinExistence type="predicted"/>
<dbReference type="AlphaFoldDB" id="A0A0C9XL17"/>
<gene>
    <name evidence="1" type="ORF">K443DRAFT_633692</name>
</gene>
<keyword evidence="2" id="KW-1185">Reference proteome</keyword>
<sequence length="103" mass="10980">MALHSPATCCLAHPGFADAQQGGLLIQPDASQGFNPLGASCNIFDDVCCQGFCLPVAIFVVNQRKIPCLPPREFTPFIVAHLRSCPHHPPPSAPFRGKDGTGR</sequence>